<accession>A0AAP2DEK1</accession>
<dbReference type="PROSITE" id="PS51257">
    <property type="entry name" value="PROKAR_LIPOPROTEIN"/>
    <property type="match status" value="1"/>
</dbReference>
<proteinExistence type="predicted"/>
<dbReference type="AlphaFoldDB" id="A0AAP2DEK1"/>
<dbReference type="SUPFAM" id="SSF54001">
    <property type="entry name" value="Cysteine proteinases"/>
    <property type="match status" value="1"/>
</dbReference>
<dbReference type="PANTHER" id="PTHR35532:SF5">
    <property type="entry name" value="CARBOHYDRATE-BINDING DOMAIN-CONTAINING PROTEIN"/>
    <property type="match status" value="1"/>
</dbReference>
<evidence type="ECO:0000313" key="1">
    <source>
        <dbReference type="EMBL" id="MBT1689837.1"/>
    </source>
</evidence>
<dbReference type="Proteomes" id="UP001319180">
    <property type="component" value="Unassembled WGS sequence"/>
</dbReference>
<keyword evidence="2" id="KW-1185">Reference proteome</keyword>
<dbReference type="PANTHER" id="PTHR35532">
    <property type="entry name" value="SIMILAR TO POLYHYDROXYALKANOATE DEPOLYMERASE"/>
    <property type="match status" value="1"/>
</dbReference>
<dbReference type="Gene3D" id="2.60.120.260">
    <property type="entry name" value="Galactose-binding domain-like"/>
    <property type="match status" value="2"/>
</dbReference>
<gene>
    <name evidence="1" type="ORF">KK078_24965</name>
</gene>
<organism evidence="1 2">
    <name type="scientific">Dawidia soli</name>
    <dbReference type="NCBI Taxonomy" id="2782352"/>
    <lineage>
        <taxon>Bacteria</taxon>
        <taxon>Pseudomonadati</taxon>
        <taxon>Bacteroidota</taxon>
        <taxon>Cytophagia</taxon>
        <taxon>Cytophagales</taxon>
        <taxon>Chryseotaleaceae</taxon>
        <taxon>Dawidia</taxon>
    </lineage>
</organism>
<dbReference type="InterPro" id="IPR038765">
    <property type="entry name" value="Papain-like_cys_pep_sf"/>
</dbReference>
<comment type="caution">
    <text evidence="1">The sequence shown here is derived from an EMBL/GenBank/DDBJ whole genome shotgun (WGS) entry which is preliminary data.</text>
</comment>
<reference evidence="1 2" key="1">
    <citation type="submission" date="2021-05" db="EMBL/GenBank/DDBJ databases">
        <title>A Polyphasic approach of four new species of the genus Ohtaekwangia: Ohtaekwangia histidinii sp. nov., Ohtaekwangia cretensis sp. nov., Ohtaekwangia indiensis sp. nov., Ohtaekwangia reichenbachii sp. nov. from diverse environment.</title>
        <authorList>
            <person name="Octaviana S."/>
        </authorList>
    </citation>
    <scope>NUCLEOTIDE SEQUENCE [LARGE SCALE GENOMIC DNA]</scope>
    <source>
        <strain evidence="1 2">PWU37</strain>
    </source>
</reference>
<protein>
    <submittedName>
        <fullName evidence="1">Transglutaminase-like domain-containing protein</fullName>
    </submittedName>
</protein>
<sequence>MTVTKHIQSALTILSLTSLLSCNDTPENVQLALAQAGEHRTELERVIEHYSHDAADSLKLKAAYFLIGNMEGYHYYQGETLDRYHDFFDTAIALHTKWPGMDINPLGDSLRDVYGPATTGNVKILPDLQTIRGEYLINNIDHAYKAWQEQPWCKHVTFDQFCEFILPYRIENEDPYAFDRNTIYDQFDTLLNPVRRNGGGAMAACLTINQELKKGMWVFTNALESLPHFGAKTILEKRVGVCREYADLALYTMRATGIPVAIDFTPQWPFRSLGHSWNVLLAENGKKIMFLGIESDPGQPHKADHKKAKVYRNTFAIQPQSLAKTAGDTDIPPLFRNARFIDVSDEYFEGKDVEIELDNVEEQDTYAYICVFDNRNWVPIHWGKITDGKVVFTKMGRDIVYLPAYYRKGKIVPAASPFLLTNEGEVKTLDVSPGERQQMTLLRKFPILTIRERMVRVAGGKFQGANRPDFKDSTTLFTISRPDIFYQTVDISTEKKFRYLRYLAPRKSNGNIAEIEFYSATDSLHPLKGEIIGDAEVCGPANGRETAMDGDVLTFYDARKIDNAWVGIDIGAARRINKIRYLATNDGNNIVPGDDYELFYFKDKGWRSAGRQVATDYALIFDRVPSGGLYLLRNYTEGKEERIFTYKNGQQVWW</sequence>
<dbReference type="EMBL" id="JAHESC010000049">
    <property type="protein sequence ID" value="MBT1689837.1"/>
    <property type="molecule type" value="Genomic_DNA"/>
</dbReference>
<evidence type="ECO:0000313" key="2">
    <source>
        <dbReference type="Proteomes" id="UP001319180"/>
    </source>
</evidence>
<dbReference type="RefSeq" id="WP_254093060.1">
    <property type="nucleotide sequence ID" value="NZ_JAHESC010000049.1"/>
</dbReference>
<name>A0AAP2DEK1_9BACT</name>